<dbReference type="EMBL" id="PXOQ01000006">
    <property type="protein sequence ID" value="PSG91752.1"/>
    <property type="molecule type" value="Genomic_DNA"/>
</dbReference>
<dbReference type="InterPro" id="IPR007492">
    <property type="entry name" value="LytTR_DNA-bd_dom"/>
</dbReference>
<sequence>MKNIKILIVEDEVIIAEYIFDLLRELGFDTIEMVHEHIEALKMMELFKPEIILMDINLNGFNSGIDLAKEKNKEANVIFLTSQYDYELMNKALATNPDSYLTKPIKKHDVSAAINLVILKKESHAFSFKNGHELVTLNYSEIQYFKSDGNYIDIHTKENKYSIRQTLGNLIKQIPEAANFIRIHKSYVVNKNLISKKTVNSVFLDDTEIPLGRAFSKLL</sequence>
<dbReference type="SMART" id="SM00448">
    <property type="entry name" value="REC"/>
    <property type="match status" value="1"/>
</dbReference>
<dbReference type="Gene3D" id="2.40.50.1020">
    <property type="entry name" value="LytTr DNA-binding domain"/>
    <property type="match status" value="1"/>
</dbReference>
<accession>A0A2T1NG44</accession>
<dbReference type="SMART" id="SM00850">
    <property type="entry name" value="LytTR"/>
    <property type="match status" value="1"/>
</dbReference>
<gene>
    <name evidence="4" type="ORF">C7H52_01150</name>
</gene>
<keyword evidence="5" id="KW-1185">Reference proteome</keyword>
<dbReference type="Pfam" id="PF00072">
    <property type="entry name" value="Response_reg"/>
    <property type="match status" value="1"/>
</dbReference>
<name>A0A2T1NG44_9FLAO</name>
<dbReference type="PROSITE" id="PS50930">
    <property type="entry name" value="HTH_LYTTR"/>
    <property type="match status" value="1"/>
</dbReference>
<evidence type="ECO:0000259" key="2">
    <source>
        <dbReference type="PROSITE" id="PS50110"/>
    </source>
</evidence>
<dbReference type="PROSITE" id="PS50110">
    <property type="entry name" value="RESPONSE_REGULATORY"/>
    <property type="match status" value="1"/>
</dbReference>
<evidence type="ECO:0000313" key="4">
    <source>
        <dbReference type="EMBL" id="PSG91752.1"/>
    </source>
</evidence>
<organism evidence="4 5">
    <name type="scientific">Aurantibacter aestuarii</name>
    <dbReference type="NCBI Taxonomy" id="1266046"/>
    <lineage>
        <taxon>Bacteria</taxon>
        <taxon>Pseudomonadati</taxon>
        <taxon>Bacteroidota</taxon>
        <taxon>Flavobacteriia</taxon>
        <taxon>Flavobacteriales</taxon>
        <taxon>Flavobacteriaceae</taxon>
        <taxon>Aurantibacter</taxon>
    </lineage>
</organism>
<dbReference type="Proteomes" id="UP000238426">
    <property type="component" value="Unassembled WGS sequence"/>
</dbReference>
<proteinExistence type="predicted"/>
<dbReference type="InterPro" id="IPR001789">
    <property type="entry name" value="Sig_transdc_resp-reg_receiver"/>
</dbReference>
<dbReference type="PANTHER" id="PTHR37299:SF1">
    <property type="entry name" value="STAGE 0 SPORULATION PROTEIN A HOMOLOG"/>
    <property type="match status" value="1"/>
</dbReference>
<keyword evidence="1" id="KW-0597">Phosphoprotein</keyword>
<feature type="modified residue" description="4-aspartylphosphate" evidence="1">
    <location>
        <position position="55"/>
    </location>
</feature>
<dbReference type="InterPro" id="IPR011006">
    <property type="entry name" value="CheY-like_superfamily"/>
</dbReference>
<dbReference type="Gene3D" id="3.40.50.2300">
    <property type="match status" value="1"/>
</dbReference>
<evidence type="ECO:0000313" key="5">
    <source>
        <dbReference type="Proteomes" id="UP000238426"/>
    </source>
</evidence>
<protein>
    <recommendedName>
        <fullName evidence="6">DNA-binding response regulator</fullName>
    </recommendedName>
</protein>
<dbReference type="GO" id="GO:0003677">
    <property type="term" value="F:DNA binding"/>
    <property type="evidence" value="ECO:0007669"/>
    <property type="project" value="InterPro"/>
</dbReference>
<dbReference type="AlphaFoldDB" id="A0A2T1NG44"/>
<dbReference type="PANTHER" id="PTHR37299">
    <property type="entry name" value="TRANSCRIPTIONAL REGULATOR-RELATED"/>
    <property type="match status" value="1"/>
</dbReference>
<evidence type="ECO:0008006" key="6">
    <source>
        <dbReference type="Google" id="ProtNLM"/>
    </source>
</evidence>
<dbReference type="InterPro" id="IPR046947">
    <property type="entry name" value="LytR-like"/>
</dbReference>
<feature type="domain" description="HTH LytTR-type" evidence="3">
    <location>
        <begin position="126"/>
        <end position="219"/>
    </location>
</feature>
<dbReference type="GO" id="GO:0000156">
    <property type="term" value="F:phosphorelay response regulator activity"/>
    <property type="evidence" value="ECO:0007669"/>
    <property type="project" value="InterPro"/>
</dbReference>
<dbReference type="SUPFAM" id="SSF52172">
    <property type="entry name" value="CheY-like"/>
    <property type="match status" value="1"/>
</dbReference>
<comment type="caution">
    <text evidence="4">The sequence shown here is derived from an EMBL/GenBank/DDBJ whole genome shotgun (WGS) entry which is preliminary data.</text>
</comment>
<feature type="domain" description="Response regulatory" evidence="2">
    <location>
        <begin position="5"/>
        <end position="118"/>
    </location>
</feature>
<dbReference type="OrthoDB" id="2962330at2"/>
<reference evidence="4 5" key="1">
    <citation type="submission" date="2018-03" db="EMBL/GenBank/DDBJ databases">
        <title>Mesoflavibacter sp. HG37 and Mesoflavibacter sp. HG96 sp.nov., two marine bacteria isolated from seawater of Western Pacific Ocean.</title>
        <authorList>
            <person name="Cheng H."/>
            <person name="Wu Y.-H."/>
            <person name="Guo L.-L."/>
            <person name="Xu X.-W."/>
        </authorList>
    </citation>
    <scope>NUCLEOTIDE SEQUENCE [LARGE SCALE GENOMIC DNA]</scope>
    <source>
        <strain evidence="4 5">KCTC 32269</strain>
    </source>
</reference>
<evidence type="ECO:0000259" key="3">
    <source>
        <dbReference type="PROSITE" id="PS50930"/>
    </source>
</evidence>
<dbReference type="RefSeq" id="WP_106462039.1">
    <property type="nucleotide sequence ID" value="NZ_PXOQ01000006.1"/>
</dbReference>
<dbReference type="Pfam" id="PF04397">
    <property type="entry name" value="LytTR"/>
    <property type="match status" value="1"/>
</dbReference>
<evidence type="ECO:0000256" key="1">
    <source>
        <dbReference type="PROSITE-ProRule" id="PRU00169"/>
    </source>
</evidence>